<evidence type="ECO:0000256" key="1">
    <source>
        <dbReference type="SAM" id="Phobius"/>
    </source>
</evidence>
<dbReference type="PANTHER" id="PTHR33055:SF3">
    <property type="entry name" value="PUTATIVE TRANSPOSASE FOR IS117-RELATED"/>
    <property type="match status" value="1"/>
</dbReference>
<protein>
    <submittedName>
        <fullName evidence="3">Transposase</fullName>
    </submittedName>
</protein>
<organism evidence="3 4">
    <name type="scientific">Agrobacterium deltaense NCPPB 1641</name>
    <dbReference type="NCBI Taxonomy" id="1183425"/>
    <lineage>
        <taxon>Bacteria</taxon>
        <taxon>Pseudomonadati</taxon>
        <taxon>Pseudomonadota</taxon>
        <taxon>Alphaproteobacteria</taxon>
        <taxon>Hyphomicrobiales</taxon>
        <taxon>Rhizobiaceae</taxon>
        <taxon>Rhizobium/Agrobacterium group</taxon>
        <taxon>Agrobacterium</taxon>
    </lineage>
</organism>
<dbReference type="GO" id="GO:0006313">
    <property type="term" value="P:DNA transposition"/>
    <property type="evidence" value="ECO:0007669"/>
    <property type="project" value="InterPro"/>
</dbReference>
<evidence type="ECO:0000313" key="3">
    <source>
        <dbReference type="EMBL" id="CVI63721.1"/>
    </source>
</evidence>
<dbReference type="GO" id="GO:0004803">
    <property type="term" value="F:transposase activity"/>
    <property type="evidence" value="ECO:0007669"/>
    <property type="project" value="InterPro"/>
</dbReference>
<gene>
    <name evidence="3" type="ORF">AGR7A_pAt20344</name>
</gene>
<dbReference type="InterPro" id="IPR047650">
    <property type="entry name" value="Transpos_IS110"/>
</dbReference>
<evidence type="ECO:0000259" key="2">
    <source>
        <dbReference type="Pfam" id="PF02371"/>
    </source>
</evidence>
<dbReference type="Proteomes" id="UP000192140">
    <property type="component" value="Unassembled WGS sequence"/>
</dbReference>
<keyword evidence="1" id="KW-0812">Transmembrane</keyword>
<accession>A0A1S7UAX2</accession>
<reference evidence="3" key="1">
    <citation type="submission" date="2016-01" db="EMBL/GenBank/DDBJ databases">
        <authorList>
            <person name="Regsiter A."/>
            <person name="william w."/>
        </authorList>
    </citation>
    <scope>NUCLEOTIDE SEQUENCE</scope>
    <source>
        <strain evidence="3">NCPPB 1641</strain>
    </source>
</reference>
<dbReference type="InterPro" id="IPR003346">
    <property type="entry name" value="Transposase_20"/>
</dbReference>
<proteinExistence type="predicted"/>
<sequence>MKTFGLIVPKSKGRAFDGHVRELLSGNDDLARIIMPLLEAWRGIRMQAADLDRRLLAAARKSKATKLLMTIPGIGAVTAISYVAAIEDPGNFKTSRSVGAWLGLTTRRYQSGETD</sequence>
<feature type="transmembrane region" description="Helical" evidence="1">
    <location>
        <begin position="67"/>
        <end position="86"/>
    </location>
</feature>
<dbReference type="GO" id="GO:0003677">
    <property type="term" value="F:DNA binding"/>
    <property type="evidence" value="ECO:0007669"/>
    <property type="project" value="InterPro"/>
</dbReference>
<dbReference type="EMBL" id="FCNP01000049">
    <property type="protein sequence ID" value="CVI63721.1"/>
    <property type="molecule type" value="Genomic_DNA"/>
</dbReference>
<comment type="caution">
    <text evidence="3">The sequence shown here is derived from an EMBL/GenBank/DDBJ whole genome shotgun (WGS) entry which is preliminary data.</text>
</comment>
<feature type="domain" description="Transposase IS116/IS110/IS902 C-terminal" evidence="2">
    <location>
        <begin position="66"/>
        <end position="114"/>
    </location>
</feature>
<dbReference type="Pfam" id="PF02371">
    <property type="entry name" value="Transposase_20"/>
    <property type="match status" value="1"/>
</dbReference>
<evidence type="ECO:0000313" key="4">
    <source>
        <dbReference type="Proteomes" id="UP000192140"/>
    </source>
</evidence>
<name>A0A1S7UAX2_9HYPH</name>
<dbReference type="PANTHER" id="PTHR33055">
    <property type="entry name" value="TRANSPOSASE FOR INSERTION SEQUENCE ELEMENT IS1111A"/>
    <property type="match status" value="1"/>
</dbReference>
<keyword evidence="1" id="KW-0472">Membrane</keyword>
<dbReference type="AlphaFoldDB" id="A0A1S7UAX2"/>
<keyword evidence="4" id="KW-1185">Reference proteome</keyword>
<keyword evidence="1" id="KW-1133">Transmembrane helix</keyword>